<dbReference type="InterPro" id="IPR011990">
    <property type="entry name" value="TPR-like_helical_dom_sf"/>
</dbReference>
<reference evidence="1 2" key="1">
    <citation type="submission" date="2012-06" db="EMBL/GenBank/DDBJ databases">
        <title>Finished chromosome of genome of Cylindrospermum stagnale PCC 7417.</title>
        <authorList>
            <consortium name="US DOE Joint Genome Institute"/>
            <person name="Gugger M."/>
            <person name="Coursin T."/>
            <person name="Rippka R."/>
            <person name="Tandeau De Marsac N."/>
            <person name="Huntemann M."/>
            <person name="Wei C.-L."/>
            <person name="Han J."/>
            <person name="Detter J.C."/>
            <person name="Han C."/>
            <person name="Tapia R."/>
            <person name="Chen A."/>
            <person name="Kyrpides N."/>
            <person name="Mavromatis K."/>
            <person name="Markowitz V."/>
            <person name="Szeto E."/>
            <person name="Ivanova N."/>
            <person name="Pagani I."/>
            <person name="Pati A."/>
            <person name="Goodwin L."/>
            <person name="Nordberg H.P."/>
            <person name="Cantor M.N."/>
            <person name="Hua S.X."/>
            <person name="Woyke T."/>
            <person name="Kerfeld C.A."/>
        </authorList>
    </citation>
    <scope>NUCLEOTIDE SEQUENCE [LARGE SCALE GENOMIC DNA]</scope>
    <source>
        <strain evidence="1 2">PCC 7417</strain>
    </source>
</reference>
<sequence>MSILGSLNTLSKFLLGVGIVDVWRQAPQTQKACRKAEQLAEKKHLREAVTIAAQAIALWSKNPGFWERRICQILLGDSLDKLKQQYLQWGQQVAEANKLANNAQALLRQDIGDPLETQTLLKAVAIYQGCSQIIHDEQVSEAIKQCQQELERRQQFQELIIQADSQAENLFYKNAIAIYQQAAALYSTEAVKNAIATAQIQVPQEEIYYSALQKVQQAESDGRLQNAIALLNSALTNFRRSDGLDLLHKLQSTVKGTKHFRQGLAAEKASKFPEATSHYQTAKSHLPDITNCRIRLGLVAIKTQDWITAISHLEGVPGEQAAYLRGFALAQQNHLQPAYREWLGVSADAITEQRQILKHLSQRQRQQSLQNIEQLVEVENLEQAKTNSQEFLQKFGIDPLVEANLNEHIQPRLEAEFWQGTNWGIIANKIAENWTLQPTITTLHNWVVATYYHAQTDSTKLNDLIIALSTALANLTKDPSLQNVPWLGNQPVDFAALSSELKHRLESAIDTVKDTNIQDYLNLRDRSRLELVALKLMGEPAKWGMKINDIFVTPGCYNNFLSQWRDISVESINASQKNLRSLYTPWGLAVAACLEGDIQRAIQLKPSINPTIGIEIFAQNFVAYYEGCYYLQQQKWRQAIIPLKQAKSEIEDHQDWQQEIDRLCGLQRQAVSEFLEHLELAEFWYDLVGSNFARSYLAEYQAEQLRQQVINNNISLAQALRQLQKIKKTDISNPVVIDLIENLELSQELEEIDQMLKNRQFEAVVIKARCSQRERVRYMVAEFFIDILVNGVKNGHLNNPEEIQQLGLWAYEICPHESAFQEIYRSLKLSW</sequence>
<dbReference type="HOGENOM" id="CLU_339403_0_0_3"/>
<dbReference type="EMBL" id="CP003642">
    <property type="protein sequence ID" value="AFZ23448.1"/>
    <property type="molecule type" value="Genomic_DNA"/>
</dbReference>
<evidence type="ECO:0000313" key="2">
    <source>
        <dbReference type="Proteomes" id="UP000010475"/>
    </source>
</evidence>
<dbReference type="Proteomes" id="UP000010475">
    <property type="component" value="Chromosome"/>
</dbReference>
<dbReference type="eggNOG" id="COG0457">
    <property type="taxonomic scope" value="Bacteria"/>
</dbReference>
<dbReference type="SUPFAM" id="SSF48452">
    <property type="entry name" value="TPR-like"/>
    <property type="match status" value="1"/>
</dbReference>
<accession>K9WT97</accession>
<dbReference type="STRING" id="56107.Cylst_1143"/>
<dbReference type="Gene3D" id="1.25.40.10">
    <property type="entry name" value="Tetratricopeptide repeat domain"/>
    <property type="match status" value="1"/>
</dbReference>
<organism evidence="1 2">
    <name type="scientific">Cylindrospermum stagnale PCC 7417</name>
    <dbReference type="NCBI Taxonomy" id="56107"/>
    <lineage>
        <taxon>Bacteria</taxon>
        <taxon>Bacillati</taxon>
        <taxon>Cyanobacteriota</taxon>
        <taxon>Cyanophyceae</taxon>
        <taxon>Nostocales</taxon>
        <taxon>Nostocaceae</taxon>
        <taxon>Cylindrospermum</taxon>
    </lineage>
</organism>
<gene>
    <name evidence="1" type="ORF">Cylst_1143</name>
</gene>
<dbReference type="AlphaFoldDB" id="K9WT97"/>
<dbReference type="RefSeq" id="WP_015206704.1">
    <property type="nucleotide sequence ID" value="NC_019757.1"/>
</dbReference>
<evidence type="ECO:0000313" key="1">
    <source>
        <dbReference type="EMBL" id="AFZ23448.1"/>
    </source>
</evidence>
<protein>
    <recommendedName>
        <fullName evidence="3">Peptidase M, neutral zinc metallopeptidase site</fullName>
    </recommendedName>
</protein>
<dbReference type="KEGG" id="csg:Cylst_1143"/>
<evidence type="ECO:0008006" key="3">
    <source>
        <dbReference type="Google" id="ProtNLM"/>
    </source>
</evidence>
<dbReference type="PATRIC" id="fig|56107.3.peg.1290"/>
<name>K9WT97_9NOST</name>
<keyword evidence="2" id="KW-1185">Reference proteome</keyword>
<proteinExistence type="predicted"/>